<protein>
    <submittedName>
        <fullName evidence="1">Uncharacterized protein</fullName>
    </submittedName>
</protein>
<dbReference type="AlphaFoldDB" id="A0A6A6DZG2"/>
<sequence>MNLRSSCLRLAWLVMSRPACVSLGRRKQLETRCMISILRTVTILNIVLPSSISTPNNHLSFLPPLL</sequence>
<proteinExistence type="predicted"/>
<evidence type="ECO:0000313" key="2">
    <source>
        <dbReference type="Proteomes" id="UP000800200"/>
    </source>
</evidence>
<organism evidence="1 2">
    <name type="scientific">Zopfia rhizophila CBS 207.26</name>
    <dbReference type="NCBI Taxonomy" id="1314779"/>
    <lineage>
        <taxon>Eukaryota</taxon>
        <taxon>Fungi</taxon>
        <taxon>Dikarya</taxon>
        <taxon>Ascomycota</taxon>
        <taxon>Pezizomycotina</taxon>
        <taxon>Dothideomycetes</taxon>
        <taxon>Dothideomycetes incertae sedis</taxon>
        <taxon>Zopfiaceae</taxon>
        <taxon>Zopfia</taxon>
    </lineage>
</organism>
<dbReference type="Proteomes" id="UP000800200">
    <property type="component" value="Unassembled WGS sequence"/>
</dbReference>
<accession>A0A6A6DZG2</accession>
<gene>
    <name evidence="1" type="ORF">K469DRAFT_210631</name>
</gene>
<keyword evidence="2" id="KW-1185">Reference proteome</keyword>
<reference evidence="1" key="1">
    <citation type="journal article" date="2020" name="Stud. Mycol.">
        <title>101 Dothideomycetes genomes: a test case for predicting lifestyles and emergence of pathogens.</title>
        <authorList>
            <person name="Haridas S."/>
            <person name="Albert R."/>
            <person name="Binder M."/>
            <person name="Bloem J."/>
            <person name="Labutti K."/>
            <person name="Salamov A."/>
            <person name="Andreopoulos B."/>
            <person name="Baker S."/>
            <person name="Barry K."/>
            <person name="Bills G."/>
            <person name="Bluhm B."/>
            <person name="Cannon C."/>
            <person name="Castanera R."/>
            <person name="Culley D."/>
            <person name="Daum C."/>
            <person name="Ezra D."/>
            <person name="Gonzalez J."/>
            <person name="Henrissat B."/>
            <person name="Kuo A."/>
            <person name="Liang C."/>
            <person name="Lipzen A."/>
            <person name="Lutzoni F."/>
            <person name="Magnuson J."/>
            <person name="Mondo S."/>
            <person name="Nolan M."/>
            <person name="Ohm R."/>
            <person name="Pangilinan J."/>
            <person name="Park H.-J."/>
            <person name="Ramirez L."/>
            <person name="Alfaro M."/>
            <person name="Sun H."/>
            <person name="Tritt A."/>
            <person name="Yoshinaga Y."/>
            <person name="Zwiers L.-H."/>
            <person name="Turgeon B."/>
            <person name="Goodwin S."/>
            <person name="Spatafora J."/>
            <person name="Crous P."/>
            <person name="Grigoriev I."/>
        </authorList>
    </citation>
    <scope>NUCLEOTIDE SEQUENCE</scope>
    <source>
        <strain evidence="1">CBS 207.26</strain>
    </source>
</reference>
<name>A0A6A6DZG2_9PEZI</name>
<dbReference type="EMBL" id="ML994643">
    <property type="protein sequence ID" value="KAF2183330.1"/>
    <property type="molecule type" value="Genomic_DNA"/>
</dbReference>
<evidence type="ECO:0000313" key="1">
    <source>
        <dbReference type="EMBL" id="KAF2183330.1"/>
    </source>
</evidence>